<evidence type="ECO:0000313" key="2">
    <source>
        <dbReference type="Proteomes" id="UP000059680"/>
    </source>
</evidence>
<reference evidence="1 2" key="3">
    <citation type="journal article" date="2013" name="Rice">
        <title>Improvement of the Oryza sativa Nipponbare reference genome using next generation sequence and optical map data.</title>
        <authorList>
            <person name="Kawahara Y."/>
            <person name="de la Bastide M."/>
            <person name="Hamilton J.P."/>
            <person name="Kanamori H."/>
            <person name="McCombie W.R."/>
            <person name="Ouyang S."/>
            <person name="Schwartz D.C."/>
            <person name="Tanaka T."/>
            <person name="Wu J."/>
            <person name="Zhou S."/>
            <person name="Childs K.L."/>
            <person name="Davidson R.M."/>
            <person name="Lin H."/>
            <person name="Quesada-Ocampo L."/>
            <person name="Vaillancourt B."/>
            <person name="Sakai H."/>
            <person name="Lee S.S."/>
            <person name="Kim J."/>
            <person name="Numa H."/>
            <person name="Itoh T."/>
            <person name="Buell C.R."/>
            <person name="Matsumoto T."/>
        </authorList>
    </citation>
    <scope>NUCLEOTIDE SEQUENCE [LARGE SCALE GENOMIC DNA]</scope>
    <source>
        <strain evidence="2">cv. Nipponbare</strain>
    </source>
</reference>
<name>A0A0P0V1E3_ORYSJ</name>
<protein>
    <submittedName>
        <fullName evidence="1">Os01g0303550 protein</fullName>
    </submittedName>
</protein>
<accession>A0A0P0V1E3</accession>
<dbReference type="Proteomes" id="UP000059680">
    <property type="component" value="Chromosome 1"/>
</dbReference>
<evidence type="ECO:0000313" key="1">
    <source>
        <dbReference type="EMBL" id="BAS71739.1"/>
    </source>
</evidence>
<sequence length="117" mass="12535">MAQPQVYNIPHCPDNRASAYPPYRTSPPAIHALQTASSLSRARPCTISLRQCAAKTSPCLKSPSFSSSAAANSSSPIHHRPVADLFLSLPDRSKPPFRTTTVGTEAVPVHVVSQRGM</sequence>
<gene>
    <name evidence="1" type="ordered locus">Os01g0303550</name>
    <name evidence="1" type="ORF">OSNPB_010303550</name>
</gene>
<organism evidence="1 2">
    <name type="scientific">Oryza sativa subsp. japonica</name>
    <name type="common">Rice</name>
    <dbReference type="NCBI Taxonomy" id="39947"/>
    <lineage>
        <taxon>Eukaryota</taxon>
        <taxon>Viridiplantae</taxon>
        <taxon>Streptophyta</taxon>
        <taxon>Embryophyta</taxon>
        <taxon>Tracheophyta</taxon>
        <taxon>Spermatophyta</taxon>
        <taxon>Magnoliopsida</taxon>
        <taxon>Liliopsida</taxon>
        <taxon>Poales</taxon>
        <taxon>Poaceae</taxon>
        <taxon>BOP clade</taxon>
        <taxon>Oryzoideae</taxon>
        <taxon>Oryzeae</taxon>
        <taxon>Oryzinae</taxon>
        <taxon>Oryza</taxon>
        <taxon>Oryza sativa</taxon>
    </lineage>
</organism>
<dbReference type="PaxDb" id="39947-A0A0P0V1E3"/>
<reference evidence="1 2" key="2">
    <citation type="journal article" date="2013" name="Plant Cell Physiol.">
        <title>Rice Annotation Project Database (RAP-DB): an integrative and interactive database for rice genomics.</title>
        <authorList>
            <person name="Sakai H."/>
            <person name="Lee S.S."/>
            <person name="Tanaka T."/>
            <person name="Numa H."/>
            <person name="Kim J."/>
            <person name="Kawahara Y."/>
            <person name="Wakimoto H."/>
            <person name="Yang C.C."/>
            <person name="Iwamoto M."/>
            <person name="Abe T."/>
            <person name="Yamada Y."/>
            <person name="Muto A."/>
            <person name="Inokuchi H."/>
            <person name="Ikemura T."/>
            <person name="Matsumoto T."/>
            <person name="Sasaki T."/>
            <person name="Itoh T."/>
        </authorList>
    </citation>
    <scope>NUCLEOTIDE SEQUENCE [LARGE SCALE GENOMIC DNA]</scope>
    <source>
        <strain evidence="2">cv. Nipponbare</strain>
    </source>
</reference>
<keyword evidence="2" id="KW-1185">Reference proteome</keyword>
<proteinExistence type="predicted"/>
<dbReference type="InParanoid" id="A0A0P0V1E3"/>
<dbReference type="EMBL" id="AP014957">
    <property type="protein sequence ID" value="BAS71739.1"/>
    <property type="molecule type" value="Genomic_DNA"/>
</dbReference>
<reference evidence="2" key="1">
    <citation type="journal article" date="2005" name="Nature">
        <title>The map-based sequence of the rice genome.</title>
        <authorList>
            <consortium name="International rice genome sequencing project (IRGSP)"/>
            <person name="Matsumoto T."/>
            <person name="Wu J."/>
            <person name="Kanamori H."/>
            <person name="Katayose Y."/>
            <person name="Fujisawa M."/>
            <person name="Namiki N."/>
            <person name="Mizuno H."/>
            <person name="Yamamoto K."/>
            <person name="Antonio B.A."/>
            <person name="Baba T."/>
            <person name="Sakata K."/>
            <person name="Nagamura Y."/>
            <person name="Aoki H."/>
            <person name="Arikawa K."/>
            <person name="Arita K."/>
            <person name="Bito T."/>
            <person name="Chiden Y."/>
            <person name="Fujitsuka N."/>
            <person name="Fukunaka R."/>
            <person name="Hamada M."/>
            <person name="Harada C."/>
            <person name="Hayashi A."/>
            <person name="Hijishita S."/>
            <person name="Honda M."/>
            <person name="Hosokawa S."/>
            <person name="Ichikawa Y."/>
            <person name="Idonuma A."/>
            <person name="Iijima M."/>
            <person name="Ikeda M."/>
            <person name="Ikeno M."/>
            <person name="Ito K."/>
            <person name="Ito S."/>
            <person name="Ito T."/>
            <person name="Ito Y."/>
            <person name="Ito Y."/>
            <person name="Iwabuchi A."/>
            <person name="Kamiya K."/>
            <person name="Karasawa W."/>
            <person name="Kurita K."/>
            <person name="Katagiri S."/>
            <person name="Kikuta A."/>
            <person name="Kobayashi H."/>
            <person name="Kobayashi N."/>
            <person name="Machita K."/>
            <person name="Maehara T."/>
            <person name="Masukawa M."/>
            <person name="Mizubayashi T."/>
            <person name="Mukai Y."/>
            <person name="Nagasaki H."/>
            <person name="Nagata Y."/>
            <person name="Naito S."/>
            <person name="Nakashima M."/>
            <person name="Nakama Y."/>
            <person name="Nakamichi Y."/>
            <person name="Nakamura M."/>
            <person name="Meguro A."/>
            <person name="Negishi M."/>
            <person name="Ohta I."/>
            <person name="Ohta T."/>
            <person name="Okamoto M."/>
            <person name="Ono N."/>
            <person name="Saji S."/>
            <person name="Sakaguchi M."/>
            <person name="Sakai K."/>
            <person name="Shibata M."/>
            <person name="Shimokawa T."/>
            <person name="Song J."/>
            <person name="Takazaki Y."/>
            <person name="Terasawa K."/>
            <person name="Tsugane M."/>
            <person name="Tsuji K."/>
            <person name="Ueda S."/>
            <person name="Waki K."/>
            <person name="Yamagata H."/>
            <person name="Yamamoto M."/>
            <person name="Yamamoto S."/>
            <person name="Yamane H."/>
            <person name="Yoshiki S."/>
            <person name="Yoshihara R."/>
            <person name="Yukawa K."/>
            <person name="Zhong H."/>
            <person name="Yano M."/>
            <person name="Yuan Q."/>
            <person name="Ouyang S."/>
            <person name="Liu J."/>
            <person name="Jones K.M."/>
            <person name="Gansberger K."/>
            <person name="Moffat K."/>
            <person name="Hill J."/>
            <person name="Bera J."/>
            <person name="Fadrosh D."/>
            <person name="Jin S."/>
            <person name="Johri S."/>
            <person name="Kim M."/>
            <person name="Overton L."/>
            <person name="Reardon M."/>
            <person name="Tsitrin T."/>
            <person name="Vuong H."/>
            <person name="Weaver B."/>
            <person name="Ciecko A."/>
            <person name="Tallon L."/>
            <person name="Jackson J."/>
            <person name="Pai G."/>
            <person name="Aken S.V."/>
            <person name="Utterback T."/>
            <person name="Reidmuller S."/>
            <person name="Feldblyum T."/>
            <person name="Hsiao J."/>
            <person name="Zismann V."/>
            <person name="Iobst S."/>
            <person name="de Vazeille A.R."/>
            <person name="Buell C.R."/>
            <person name="Ying K."/>
            <person name="Li Y."/>
            <person name="Lu T."/>
            <person name="Huang Y."/>
            <person name="Zhao Q."/>
            <person name="Feng Q."/>
            <person name="Zhang L."/>
            <person name="Zhu J."/>
            <person name="Weng Q."/>
            <person name="Mu J."/>
            <person name="Lu Y."/>
            <person name="Fan D."/>
            <person name="Liu Y."/>
            <person name="Guan J."/>
            <person name="Zhang Y."/>
            <person name="Yu S."/>
            <person name="Liu X."/>
            <person name="Zhang Y."/>
            <person name="Hong G."/>
            <person name="Han B."/>
            <person name="Choisne N."/>
            <person name="Demange N."/>
            <person name="Orjeda G."/>
            <person name="Samain S."/>
            <person name="Cattolico L."/>
            <person name="Pelletier E."/>
            <person name="Couloux A."/>
            <person name="Segurens B."/>
            <person name="Wincker P."/>
            <person name="D'Hont A."/>
            <person name="Scarpelli C."/>
            <person name="Weissenbach J."/>
            <person name="Salanoubat M."/>
            <person name="Quetier F."/>
            <person name="Yu Y."/>
            <person name="Kim H.R."/>
            <person name="Rambo T."/>
            <person name="Currie J."/>
            <person name="Collura K."/>
            <person name="Luo M."/>
            <person name="Yang T."/>
            <person name="Ammiraju J.S.S."/>
            <person name="Engler F."/>
            <person name="Soderlund C."/>
            <person name="Wing R.A."/>
            <person name="Palmer L.E."/>
            <person name="de la Bastide M."/>
            <person name="Spiegel L."/>
            <person name="Nascimento L."/>
            <person name="Zutavern T."/>
            <person name="O'Shaughnessy A."/>
            <person name="Dike S."/>
            <person name="Dedhia N."/>
            <person name="Preston R."/>
            <person name="Balija V."/>
            <person name="McCombie W.R."/>
            <person name="Chow T."/>
            <person name="Chen H."/>
            <person name="Chung M."/>
            <person name="Chen C."/>
            <person name="Shaw J."/>
            <person name="Wu H."/>
            <person name="Hsiao K."/>
            <person name="Chao Y."/>
            <person name="Chu M."/>
            <person name="Cheng C."/>
            <person name="Hour A."/>
            <person name="Lee P."/>
            <person name="Lin S."/>
            <person name="Lin Y."/>
            <person name="Liou J."/>
            <person name="Liu S."/>
            <person name="Hsing Y."/>
            <person name="Raghuvanshi S."/>
            <person name="Mohanty A."/>
            <person name="Bharti A.K."/>
            <person name="Gaur A."/>
            <person name="Gupta V."/>
            <person name="Kumar D."/>
            <person name="Ravi V."/>
            <person name="Vij S."/>
            <person name="Kapur A."/>
            <person name="Khurana P."/>
            <person name="Khurana P."/>
            <person name="Khurana J.P."/>
            <person name="Tyagi A.K."/>
            <person name="Gaikwad K."/>
            <person name="Singh A."/>
            <person name="Dalal V."/>
            <person name="Srivastava S."/>
            <person name="Dixit A."/>
            <person name="Pal A.K."/>
            <person name="Ghazi I.A."/>
            <person name="Yadav M."/>
            <person name="Pandit A."/>
            <person name="Bhargava A."/>
            <person name="Sureshbabu K."/>
            <person name="Batra K."/>
            <person name="Sharma T.R."/>
            <person name="Mohapatra T."/>
            <person name="Singh N.K."/>
            <person name="Messing J."/>
            <person name="Nelson A.B."/>
            <person name="Fuks G."/>
            <person name="Kavchok S."/>
            <person name="Keizer G."/>
            <person name="Linton E."/>
            <person name="Llaca V."/>
            <person name="Song R."/>
            <person name="Tanyolac B."/>
            <person name="Young S."/>
            <person name="Ho-Il K."/>
            <person name="Hahn J.H."/>
            <person name="Sangsakoo G."/>
            <person name="Vanavichit A."/>
            <person name="de Mattos Luiz.A.T."/>
            <person name="Zimmer P.D."/>
            <person name="Malone G."/>
            <person name="Dellagostin O."/>
            <person name="de Oliveira A.C."/>
            <person name="Bevan M."/>
            <person name="Bancroft I."/>
            <person name="Minx P."/>
            <person name="Cordum H."/>
            <person name="Wilson R."/>
            <person name="Cheng Z."/>
            <person name="Jin W."/>
            <person name="Jiang J."/>
            <person name="Leong S.A."/>
            <person name="Iwama H."/>
            <person name="Gojobori T."/>
            <person name="Itoh T."/>
            <person name="Niimura Y."/>
            <person name="Fujii Y."/>
            <person name="Habara T."/>
            <person name="Sakai H."/>
            <person name="Sato Y."/>
            <person name="Wilson G."/>
            <person name="Kumar K."/>
            <person name="McCouch S."/>
            <person name="Juretic N."/>
            <person name="Hoen D."/>
            <person name="Wright S."/>
            <person name="Bruskiewich R."/>
            <person name="Bureau T."/>
            <person name="Miyao A."/>
            <person name="Hirochika H."/>
            <person name="Nishikawa T."/>
            <person name="Kadowaki K."/>
            <person name="Sugiura M."/>
            <person name="Burr B."/>
            <person name="Sasaki T."/>
        </authorList>
    </citation>
    <scope>NUCLEOTIDE SEQUENCE [LARGE SCALE GENOMIC DNA]</scope>
    <source>
        <strain evidence="2">cv. Nipponbare</strain>
    </source>
</reference>
<dbReference type="AlphaFoldDB" id="A0A0P0V1E3"/>